<name>A0A2H3D4F7_ARMGA</name>
<gene>
    <name evidence="1" type="ORF">ARMGADRAFT_1086758</name>
</gene>
<dbReference type="PANTHER" id="PTHR45629:SF7">
    <property type="entry name" value="DNA EXCISION REPAIR PROTEIN ERCC-6-RELATED"/>
    <property type="match status" value="1"/>
</dbReference>
<accession>A0A2H3D4F7</accession>
<dbReference type="Proteomes" id="UP000217790">
    <property type="component" value="Unassembled WGS sequence"/>
</dbReference>
<dbReference type="GO" id="GO:0015616">
    <property type="term" value="F:DNA translocase activity"/>
    <property type="evidence" value="ECO:0007669"/>
    <property type="project" value="TreeGrafter"/>
</dbReference>
<dbReference type="InParanoid" id="A0A2H3D4F7"/>
<dbReference type="InterPro" id="IPR050496">
    <property type="entry name" value="SNF2_RAD54_helicase_repair"/>
</dbReference>
<reference evidence="2" key="1">
    <citation type="journal article" date="2017" name="Nat. Ecol. Evol.">
        <title>Genome expansion and lineage-specific genetic innovations in the forest pathogenic fungi Armillaria.</title>
        <authorList>
            <person name="Sipos G."/>
            <person name="Prasanna A.N."/>
            <person name="Walter M.C."/>
            <person name="O'Connor E."/>
            <person name="Balint B."/>
            <person name="Krizsan K."/>
            <person name="Kiss B."/>
            <person name="Hess J."/>
            <person name="Varga T."/>
            <person name="Slot J."/>
            <person name="Riley R."/>
            <person name="Boka B."/>
            <person name="Rigling D."/>
            <person name="Barry K."/>
            <person name="Lee J."/>
            <person name="Mihaltcheva S."/>
            <person name="LaButti K."/>
            <person name="Lipzen A."/>
            <person name="Waldron R."/>
            <person name="Moloney N.M."/>
            <person name="Sperisen C."/>
            <person name="Kredics L."/>
            <person name="Vagvoelgyi C."/>
            <person name="Patrignani A."/>
            <person name="Fitzpatrick D."/>
            <person name="Nagy I."/>
            <person name="Doyle S."/>
            <person name="Anderson J.B."/>
            <person name="Grigoriev I.V."/>
            <person name="Gueldener U."/>
            <person name="Muensterkoetter M."/>
            <person name="Nagy L.G."/>
        </authorList>
    </citation>
    <scope>NUCLEOTIDE SEQUENCE [LARGE SCALE GENOMIC DNA]</scope>
    <source>
        <strain evidence="2">Ar21-2</strain>
    </source>
</reference>
<organism evidence="1 2">
    <name type="scientific">Armillaria gallica</name>
    <name type="common">Bulbous honey fungus</name>
    <name type="synonym">Armillaria bulbosa</name>
    <dbReference type="NCBI Taxonomy" id="47427"/>
    <lineage>
        <taxon>Eukaryota</taxon>
        <taxon>Fungi</taxon>
        <taxon>Dikarya</taxon>
        <taxon>Basidiomycota</taxon>
        <taxon>Agaricomycotina</taxon>
        <taxon>Agaricomycetes</taxon>
        <taxon>Agaricomycetidae</taxon>
        <taxon>Agaricales</taxon>
        <taxon>Marasmiineae</taxon>
        <taxon>Physalacriaceae</taxon>
        <taxon>Armillaria</taxon>
    </lineage>
</organism>
<dbReference type="GO" id="GO:0005634">
    <property type="term" value="C:nucleus"/>
    <property type="evidence" value="ECO:0007669"/>
    <property type="project" value="TreeGrafter"/>
</dbReference>
<keyword evidence="2" id="KW-1185">Reference proteome</keyword>
<protein>
    <submittedName>
        <fullName evidence="1">Uncharacterized protein</fullName>
    </submittedName>
</protein>
<evidence type="ECO:0000313" key="1">
    <source>
        <dbReference type="EMBL" id="PBK86282.1"/>
    </source>
</evidence>
<evidence type="ECO:0000313" key="2">
    <source>
        <dbReference type="Proteomes" id="UP000217790"/>
    </source>
</evidence>
<proteinExistence type="predicted"/>
<dbReference type="InterPro" id="IPR027417">
    <property type="entry name" value="P-loop_NTPase"/>
</dbReference>
<dbReference type="Gene3D" id="3.40.50.300">
    <property type="entry name" value="P-loop containing nucleotide triphosphate hydrolases"/>
    <property type="match status" value="1"/>
</dbReference>
<dbReference type="OrthoDB" id="413460at2759"/>
<dbReference type="Gene3D" id="1.20.120.850">
    <property type="entry name" value="SWI2/SNF2 ATPases, N-terminal domain"/>
    <property type="match status" value="1"/>
</dbReference>
<dbReference type="STRING" id="47427.A0A2H3D4F7"/>
<dbReference type="EMBL" id="KZ293685">
    <property type="protein sequence ID" value="PBK86282.1"/>
    <property type="molecule type" value="Genomic_DNA"/>
</dbReference>
<dbReference type="GO" id="GO:0007131">
    <property type="term" value="P:reciprocal meiotic recombination"/>
    <property type="evidence" value="ECO:0007669"/>
    <property type="project" value="TreeGrafter"/>
</dbReference>
<dbReference type="GO" id="GO:0000724">
    <property type="term" value="P:double-strand break repair via homologous recombination"/>
    <property type="evidence" value="ECO:0007669"/>
    <property type="project" value="TreeGrafter"/>
</dbReference>
<sequence length="177" mass="20291">MFRSTDECSVFRRVYYFAKVYARVQQRIQKLLKSVWLRVSFYEEKQKLFGNYLPPKYEYVVFITPTTLQVSIFSKLLQPDRLDDIVQGSTAESLTLMNLLIKVSNSLILLKATADKGASDGSARRHGAKWKAVGFVSSSEHIKDITEKKYVLVSYYTSTLKILEAVTIEDGNWNDGQ</sequence>
<dbReference type="PANTHER" id="PTHR45629">
    <property type="entry name" value="SNF2/RAD54 FAMILY MEMBER"/>
    <property type="match status" value="1"/>
</dbReference>
<dbReference type="AlphaFoldDB" id="A0A2H3D4F7"/>